<gene>
    <name evidence="2" type="ORF">RB614_09715</name>
</gene>
<dbReference type="RefSeq" id="WP_308712065.1">
    <property type="nucleotide sequence ID" value="NZ_JAVHUY010000007.1"/>
</dbReference>
<dbReference type="PANTHER" id="PTHR43649">
    <property type="entry name" value="ARABINOSE-BINDING PROTEIN-RELATED"/>
    <property type="match status" value="1"/>
</dbReference>
<accession>A0ABU0ZCJ8</accession>
<dbReference type="InterPro" id="IPR050490">
    <property type="entry name" value="Bact_solute-bd_prot1"/>
</dbReference>
<proteinExistence type="predicted"/>
<dbReference type="SUPFAM" id="SSF53850">
    <property type="entry name" value="Periplasmic binding protein-like II"/>
    <property type="match status" value="1"/>
</dbReference>
<comment type="caution">
    <text evidence="2">The sequence shown here is derived from an EMBL/GenBank/DDBJ whole genome shotgun (WGS) entry which is preliminary data.</text>
</comment>
<protein>
    <submittedName>
        <fullName evidence="2">Sugar ABC transporter substrate-binding protein</fullName>
    </submittedName>
</protein>
<dbReference type="EMBL" id="JAVHUY010000007">
    <property type="protein sequence ID" value="MDQ7904796.1"/>
    <property type="molecule type" value="Genomic_DNA"/>
</dbReference>
<organism evidence="2 3">
    <name type="scientific">Phytohabitans maris</name>
    <dbReference type="NCBI Taxonomy" id="3071409"/>
    <lineage>
        <taxon>Bacteria</taxon>
        <taxon>Bacillati</taxon>
        <taxon>Actinomycetota</taxon>
        <taxon>Actinomycetes</taxon>
        <taxon>Micromonosporales</taxon>
        <taxon>Micromonosporaceae</taxon>
    </lineage>
</organism>
<dbReference type="Pfam" id="PF01547">
    <property type="entry name" value="SBP_bac_1"/>
    <property type="match status" value="1"/>
</dbReference>
<sequence>MKRRIVALLAATALLSTVAACGGGDGGSEPGPVRLLLPTGAFERSMQPVLAAFTKETGIKVEAISMPQEDARSRQVLDLNNRAGNIDLILLDDVAWLSEVAAQLEPLDERMAADNVDIGDFLPQLVDVFNIDDKQYAFPLGVSPRTLIYRADLFEAAGLTRPPTTYDEFLDYARKLNTGGVSGFVGPWGRASSNVSIWLELAFNHGLESALSPDGKKAAFNNPAGVAAFKLMGDLYTGGLMPKDSIEFAHDGTLVAMQKGQAAMTILPITFLRAMNDKSASPHAGQFRIAPMPTAAGVSTARYVVTGWGYGLSKHTKNADNAWTLLKFLNDKFQRPGADADPEQLIRPASNTAFANPKTQEIFPDGQIDIVRKALESPETRPGVVQWGEIESVLGESLQQMFLGKMTAEQALADAEGKVNKILAG</sequence>
<reference evidence="2 3" key="1">
    <citation type="submission" date="2023-08" db="EMBL/GenBank/DDBJ databases">
        <title>Phytohabitans sansha sp. nov., isolated from marine sediment.</title>
        <authorList>
            <person name="Zhao Y."/>
            <person name="Yi K."/>
        </authorList>
    </citation>
    <scope>NUCLEOTIDE SEQUENCE [LARGE SCALE GENOMIC DNA]</scope>
    <source>
        <strain evidence="2 3">ZYX-F-186</strain>
    </source>
</reference>
<feature type="signal peptide" evidence="1">
    <location>
        <begin position="1"/>
        <end position="22"/>
    </location>
</feature>
<dbReference type="Proteomes" id="UP001230908">
    <property type="component" value="Unassembled WGS sequence"/>
</dbReference>
<name>A0ABU0ZCJ8_9ACTN</name>
<dbReference type="InterPro" id="IPR006059">
    <property type="entry name" value="SBP"/>
</dbReference>
<dbReference type="PROSITE" id="PS51257">
    <property type="entry name" value="PROKAR_LIPOPROTEIN"/>
    <property type="match status" value="1"/>
</dbReference>
<dbReference type="CDD" id="cd13585">
    <property type="entry name" value="PBP2_TMBP_like"/>
    <property type="match status" value="1"/>
</dbReference>
<evidence type="ECO:0000313" key="3">
    <source>
        <dbReference type="Proteomes" id="UP001230908"/>
    </source>
</evidence>
<keyword evidence="3" id="KW-1185">Reference proteome</keyword>
<feature type="chain" id="PRO_5047493607" evidence="1">
    <location>
        <begin position="23"/>
        <end position="425"/>
    </location>
</feature>
<evidence type="ECO:0000256" key="1">
    <source>
        <dbReference type="SAM" id="SignalP"/>
    </source>
</evidence>
<keyword evidence="1" id="KW-0732">Signal</keyword>
<dbReference type="Gene3D" id="3.40.190.10">
    <property type="entry name" value="Periplasmic binding protein-like II"/>
    <property type="match status" value="2"/>
</dbReference>
<dbReference type="PANTHER" id="PTHR43649:SF12">
    <property type="entry name" value="DIACETYLCHITOBIOSE BINDING PROTEIN DASA"/>
    <property type="match status" value="1"/>
</dbReference>
<evidence type="ECO:0000313" key="2">
    <source>
        <dbReference type="EMBL" id="MDQ7904796.1"/>
    </source>
</evidence>